<organism evidence="2 3">
    <name type="scientific">Alkalilimnicola ehrlichii</name>
    <dbReference type="NCBI Taxonomy" id="351052"/>
    <lineage>
        <taxon>Bacteria</taxon>
        <taxon>Pseudomonadati</taxon>
        <taxon>Pseudomonadota</taxon>
        <taxon>Gammaproteobacteria</taxon>
        <taxon>Chromatiales</taxon>
        <taxon>Ectothiorhodospiraceae</taxon>
        <taxon>Alkalilimnicola</taxon>
    </lineage>
</organism>
<name>A0A3E0WLI0_9GAMM</name>
<proteinExistence type="predicted"/>
<feature type="transmembrane region" description="Helical" evidence="1">
    <location>
        <begin position="31"/>
        <end position="60"/>
    </location>
</feature>
<evidence type="ECO:0000313" key="3">
    <source>
        <dbReference type="Proteomes" id="UP000256763"/>
    </source>
</evidence>
<dbReference type="AlphaFoldDB" id="A0A3E0WLI0"/>
<comment type="caution">
    <text evidence="2">The sequence shown here is derived from an EMBL/GenBank/DDBJ whole genome shotgun (WGS) entry which is preliminary data.</text>
</comment>
<protein>
    <submittedName>
        <fullName evidence="2">Uncharacterized protein</fullName>
    </submittedName>
</protein>
<gene>
    <name evidence="2" type="ORF">CAL65_18740</name>
</gene>
<sequence>MIIAALIGAICIIELTYHVQRSWDPSMPMTLFYFTVNATTAMPWVVSGIILVGSVATYYLHARRALARAVAAAGEGKK</sequence>
<keyword evidence="3" id="KW-1185">Reference proteome</keyword>
<dbReference type="EMBL" id="NFZW01000025">
    <property type="protein sequence ID" value="RFA32836.1"/>
    <property type="molecule type" value="Genomic_DNA"/>
</dbReference>
<dbReference type="Proteomes" id="UP000256763">
    <property type="component" value="Unassembled WGS sequence"/>
</dbReference>
<evidence type="ECO:0000313" key="2">
    <source>
        <dbReference type="EMBL" id="RFA32836.1"/>
    </source>
</evidence>
<reference evidence="3" key="1">
    <citation type="submission" date="2017-05" db="EMBL/GenBank/DDBJ databases">
        <authorList>
            <person name="Sharma S."/>
            <person name="Sidhu C."/>
            <person name="Pinnaka A.K."/>
        </authorList>
    </citation>
    <scope>NUCLEOTIDE SEQUENCE [LARGE SCALE GENOMIC DNA]</scope>
    <source>
        <strain evidence="3">AK93</strain>
    </source>
</reference>
<evidence type="ECO:0000256" key="1">
    <source>
        <dbReference type="SAM" id="Phobius"/>
    </source>
</evidence>
<keyword evidence="1" id="KW-1133">Transmembrane helix</keyword>
<accession>A0A3E0WLI0</accession>
<keyword evidence="1" id="KW-0812">Transmembrane</keyword>
<keyword evidence="1" id="KW-0472">Membrane</keyword>